<name>A0A2H0Q1N7_9BACT</name>
<dbReference type="EMBL" id="PCXF01000020">
    <property type="protein sequence ID" value="PIR27465.1"/>
    <property type="molecule type" value="Genomic_DNA"/>
</dbReference>
<dbReference type="SUPFAM" id="SSF49265">
    <property type="entry name" value="Fibronectin type III"/>
    <property type="match status" value="1"/>
</dbReference>
<sequence>NAYGSSLDDQSGSGTTSHNVKLQSLTPGTTYHFKIEGTDADNNILTSDDYQFDTLPLPKIENLKIEPISNKPTSAFKASWTTNVPTTTIIKYRLATDKEDKESVKAKSETGHNIEITGLLDDSTYLITAQGRDSLGNLAQSGTQTFKTPLDTRPPAISKVTIESTFLETDAEGKSQIIVSWETDEPATSLVEFGEGLEGGYTGRTTEETTLVTQHLIAVSGLEAQTPYHLHVISKDRADN</sequence>
<evidence type="ECO:0000256" key="1">
    <source>
        <dbReference type="SAM" id="MobiDB-lite"/>
    </source>
</evidence>
<accession>A0A2H0Q1N7</accession>
<feature type="compositionally biased region" description="Polar residues" evidence="1">
    <location>
        <begin position="7"/>
        <end position="22"/>
    </location>
</feature>
<feature type="non-terminal residue" evidence="3">
    <location>
        <position position="1"/>
    </location>
</feature>
<dbReference type="AlphaFoldDB" id="A0A2H0Q1N7"/>
<feature type="non-terminal residue" evidence="3">
    <location>
        <position position="240"/>
    </location>
</feature>
<dbReference type="Gene3D" id="2.60.40.380">
    <property type="entry name" value="Purple acid phosphatase-like, N-terminal"/>
    <property type="match status" value="1"/>
</dbReference>
<gene>
    <name evidence="3" type="ORF">COV40_00695</name>
</gene>
<dbReference type="PROSITE" id="PS50853">
    <property type="entry name" value="FN3"/>
    <property type="match status" value="1"/>
</dbReference>
<dbReference type="Gene3D" id="2.60.40.10">
    <property type="entry name" value="Immunoglobulins"/>
    <property type="match status" value="1"/>
</dbReference>
<protein>
    <recommendedName>
        <fullName evidence="2">Fibronectin type-III domain-containing protein</fullName>
    </recommendedName>
</protein>
<evidence type="ECO:0000313" key="3">
    <source>
        <dbReference type="EMBL" id="PIR27465.1"/>
    </source>
</evidence>
<feature type="region of interest" description="Disordered" evidence="1">
    <location>
        <begin position="1"/>
        <end position="22"/>
    </location>
</feature>
<evidence type="ECO:0000313" key="4">
    <source>
        <dbReference type="Proteomes" id="UP000231154"/>
    </source>
</evidence>
<proteinExistence type="predicted"/>
<reference evidence="3 4" key="1">
    <citation type="submission" date="2017-09" db="EMBL/GenBank/DDBJ databases">
        <title>Depth-based differentiation of microbial function through sediment-hosted aquifers and enrichment of novel symbionts in the deep terrestrial subsurface.</title>
        <authorList>
            <person name="Probst A.J."/>
            <person name="Ladd B."/>
            <person name="Jarett J.K."/>
            <person name="Geller-Mcgrath D.E."/>
            <person name="Sieber C.M."/>
            <person name="Emerson J.B."/>
            <person name="Anantharaman K."/>
            <person name="Thomas B.C."/>
            <person name="Malmstrom R."/>
            <person name="Stieglmeier M."/>
            <person name="Klingl A."/>
            <person name="Woyke T."/>
            <person name="Ryan C.M."/>
            <person name="Banfield J.F."/>
        </authorList>
    </citation>
    <scope>NUCLEOTIDE SEQUENCE [LARGE SCALE GENOMIC DNA]</scope>
    <source>
        <strain evidence="3">CG11_big_fil_rev_8_21_14_0_20_42_15</strain>
    </source>
</reference>
<dbReference type="InterPro" id="IPR013783">
    <property type="entry name" value="Ig-like_fold"/>
</dbReference>
<organism evidence="3 4">
    <name type="scientific">Candidatus Berkelbacteria bacterium CG11_big_fil_rev_8_21_14_0_20_42_15</name>
    <dbReference type="NCBI Taxonomy" id="1974517"/>
    <lineage>
        <taxon>Bacteria</taxon>
        <taxon>Candidatus Berkelbacteria</taxon>
    </lineage>
</organism>
<dbReference type="Proteomes" id="UP000231154">
    <property type="component" value="Unassembled WGS sequence"/>
</dbReference>
<dbReference type="InterPro" id="IPR036116">
    <property type="entry name" value="FN3_sf"/>
</dbReference>
<comment type="caution">
    <text evidence="3">The sequence shown here is derived from an EMBL/GenBank/DDBJ whole genome shotgun (WGS) entry which is preliminary data.</text>
</comment>
<evidence type="ECO:0000259" key="2">
    <source>
        <dbReference type="PROSITE" id="PS50853"/>
    </source>
</evidence>
<feature type="domain" description="Fibronectin type-III" evidence="2">
    <location>
        <begin position="59"/>
        <end position="151"/>
    </location>
</feature>
<dbReference type="InterPro" id="IPR003961">
    <property type="entry name" value="FN3_dom"/>
</dbReference>